<dbReference type="Pfam" id="PF14223">
    <property type="entry name" value="Retrotran_gag_2"/>
    <property type="match status" value="1"/>
</dbReference>
<gene>
    <name evidence="1" type="ORF">FPE_LOCUS32912</name>
</gene>
<dbReference type="AlphaFoldDB" id="A0AAD2AI38"/>
<dbReference type="Proteomes" id="UP000834106">
    <property type="component" value="Chromosome 21"/>
</dbReference>
<sequence length="126" mass="14236">MVSKSQVQQFRKSARNRIIGKSPTVFKEIVANLKTLEVKYDEEDLALIILCSLPTSFSSFSDMILYSRDTITIEKVYDALFSKEKMKHLVSDVRDGEGLVAHGGSERDISKSSVIRFITFARRNGT</sequence>
<protein>
    <recommendedName>
        <fullName evidence="3">Retrovirus-related Pol polyprotein from transposon TNT 1-94</fullName>
    </recommendedName>
</protein>
<evidence type="ECO:0000313" key="1">
    <source>
        <dbReference type="EMBL" id="CAI9785482.1"/>
    </source>
</evidence>
<name>A0AAD2AI38_9LAMI</name>
<reference evidence="1" key="1">
    <citation type="submission" date="2023-05" db="EMBL/GenBank/DDBJ databases">
        <authorList>
            <person name="Huff M."/>
        </authorList>
    </citation>
    <scope>NUCLEOTIDE SEQUENCE</scope>
</reference>
<proteinExistence type="predicted"/>
<accession>A0AAD2AI38</accession>
<evidence type="ECO:0008006" key="3">
    <source>
        <dbReference type="Google" id="ProtNLM"/>
    </source>
</evidence>
<dbReference type="EMBL" id="OU503056">
    <property type="protein sequence ID" value="CAI9785482.1"/>
    <property type="molecule type" value="Genomic_DNA"/>
</dbReference>
<organism evidence="1 2">
    <name type="scientific">Fraxinus pennsylvanica</name>
    <dbReference type="NCBI Taxonomy" id="56036"/>
    <lineage>
        <taxon>Eukaryota</taxon>
        <taxon>Viridiplantae</taxon>
        <taxon>Streptophyta</taxon>
        <taxon>Embryophyta</taxon>
        <taxon>Tracheophyta</taxon>
        <taxon>Spermatophyta</taxon>
        <taxon>Magnoliopsida</taxon>
        <taxon>eudicotyledons</taxon>
        <taxon>Gunneridae</taxon>
        <taxon>Pentapetalae</taxon>
        <taxon>asterids</taxon>
        <taxon>lamiids</taxon>
        <taxon>Lamiales</taxon>
        <taxon>Oleaceae</taxon>
        <taxon>Oleeae</taxon>
        <taxon>Fraxinus</taxon>
    </lineage>
</organism>
<evidence type="ECO:0000313" key="2">
    <source>
        <dbReference type="Proteomes" id="UP000834106"/>
    </source>
</evidence>
<keyword evidence="2" id="KW-1185">Reference proteome</keyword>